<protein>
    <submittedName>
        <fullName evidence="1">Uncharacterized protein</fullName>
    </submittedName>
</protein>
<proteinExistence type="predicted"/>
<evidence type="ECO:0000313" key="1">
    <source>
        <dbReference type="EMBL" id="MFC4673453.1"/>
    </source>
</evidence>
<keyword evidence="2" id="KW-1185">Reference proteome</keyword>
<evidence type="ECO:0000313" key="2">
    <source>
        <dbReference type="Proteomes" id="UP001596023"/>
    </source>
</evidence>
<dbReference type="Proteomes" id="UP001596023">
    <property type="component" value="Unassembled WGS sequence"/>
</dbReference>
<reference evidence="2" key="1">
    <citation type="journal article" date="2019" name="Int. J. Syst. Evol. Microbiol.">
        <title>The Global Catalogue of Microorganisms (GCM) 10K type strain sequencing project: providing services to taxonomists for standard genome sequencing and annotation.</title>
        <authorList>
            <consortium name="The Broad Institute Genomics Platform"/>
            <consortium name="The Broad Institute Genome Sequencing Center for Infectious Disease"/>
            <person name="Wu L."/>
            <person name="Ma J."/>
        </authorList>
    </citation>
    <scope>NUCLEOTIDE SEQUENCE [LARGE SCALE GENOMIC DNA]</scope>
    <source>
        <strain evidence="2">CCUG 66188</strain>
    </source>
</reference>
<gene>
    <name evidence="1" type="ORF">ACFO6W_07100</name>
</gene>
<dbReference type="EMBL" id="JBHSGN010000057">
    <property type="protein sequence ID" value="MFC4673453.1"/>
    <property type="molecule type" value="Genomic_DNA"/>
</dbReference>
<sequence length="45" mass="5039">MIKSYWHIIIAKARANFREAKGHEKAPPGRAGLVKTQELIIALPN</sequence>
<comment type="caution">
    <text evidence="1">The sequence shown here is derived from an EMBL/GenBank/DDBJ whole genome shotgun (WGS) entry which is preliminary data.</text>
</comment>
<dbReference type="RefSeq" id="WP_379994742.1">
    <property type="nucleotide sequence ID" value="NZ_JBHSGN010000057.1"/>
</dbReference>
<accession>A0ABV9KU25</accession>
<organism evidence="1 2">
    <name type="scientific">Dysgonomonas termitidis</name>
    <dbReference type="NCBI Taxonomy" id="1516126"/>
    <lineage>
        <taxon>Bacteria</taxon>
        <taxon>Pseudomonadati</taxon>
        <taxon>Bacteroidota</taxon>
        <taxon>Bacteroidia</taxon>
        <taxon>Bacteroidales</taxon>
        <taxon>Dysgonomonadaceae</taxon>
        <taxon>Dysgonomonas</taxon>
    </lineage>
</organism>
<name>A0ABV9KU25_9BACT</name>